<reference evidence="2 3" key="1">
    <citation type="journal article" date="2014" name="Int. J. Syst. Evol. Microbiol.">
        <title>Complete genome sequence of Corynebacterium casei LMG S-19264T (=DSM 44701T), isolated from a smear-ripened cheese.</title>
        <authorList>
            <consortium name="US DOE Joint Genome Institute (JGI-PGF)"/>
            <person name="Walter F."/>
            <person name="Albersmeier A."/>
            <person name="Kalinowski J."/>
            <person name="Ruckert C."/>
        </authorList>
    </citation>
    <scope>NUCLEOTIDE SEQUENCE [LARGE SCALE GENOMIC DNA]</scope>
    <source>
        <strain evidence="2 3">JCM 4255</strain>
    </source>
</reference>
<gene>
    <name evidence="2" type="ORF">GCM10017668_34120</name>
</gene>
<protein>
    <submittedName>
        <fullName evidence="2">Uncharacterized protein</fullName>
    </submittedName>
</protein>
<feature type="transmembrane region" description="Helical" evidence="1">
    <location>
        <begin position="52"/>
        <end position="75"/>
    </location>
</feature>
<keyword evidence="1" id="KW-0812">Transmembrane</keyword>
<evidence type="ECO:0000256" key="1">
    <source>
        <dbReference type="SAM" id="Phobius"/>
    </source>
</evidence>
<proteinExistence type="predicted"/>
<evidence type="ECO:0000313" key="3">
    <source>
        <dbReference type="Proteomes" id="UP000516373"/>
    </source>
</evidence>
<sequence>MSTVDRLRARFAASDPANDARIPTDTEEKVQELVARLQSAPDARPPLRRRPALLAALTVGAAAVCAGAVVIPGMVGGGDGDKRQPEVVDAHVQVAYPLDTERDWVSYGDHVAVVHVENGSEKIGAVPEDVKNKGEGHLDRTGRIVVDEVLYNRDGAPSLPDAFTAHLGGVWWDKDSGQQEFNLKGTSRIEAGHKYIAVLVKDEDTDQYELATYGGVLPFDGGAVGVGEVEGTTRSSISATATVGEMDQKLKGKSSTDVKQVLKAADLYPAAAANPELPAGKRHEEVIKAGDQ</sequence>
<dbReference type="EMBL" id="AP023439">
    <property type="protein sequence ID" value="BCL21569.1"/>
    <property type="molecule type" value="Genomic_DNA"/>
</dbReference>
<dbReference type="AlphaFoldDB" id="A0A7G1NFG5"/>
<name>A0A7G1NFG5_9ACTN</name>
<dbReference type="Proteomes" id="UP000516373">
    <property type="component" value="Chromosome"/>
</dbReference>
<dbReference type="KEGG" id="stui:GCM10017668_34120"/>
<evidence type="ECO:0000313" key="2">
    <source>
        <dbReference type="EMBL" id="BCL21569.1"/>
    </source>
</evidence>
<keyword evidence="1" id="KW-1133">Transmembrane helix</keyword>
<organism evidence="2 3">
    <name type="scientific">Streptomyces tuirus</name>
    <dbReference type="NCBI Taxonomy" id="68278"/>
    <lineage>
        <taxon>Bacteria</taxon>
        <taxon>Bacillati</taxon>
        <taxon>Actinomycetota</taxon>
        <taxon>Actinomycetes</taxon>
        <taxon>Kitasatosporales</taxon>
        <taxon>Streptomycetaceae</taxon>
        <taxon>Streptomyces</taxon>
    </lineage>
</organism>
<keyword evidence="1" id="KW-0472">Membrane</keyword>
<accession>A0A7G1NFG5</accession>
<dbReference type="RefSeq" id="WP_190900651.1">
    <property type="nucleotide sequence ID" value="NZ_AP023439.1"/>
</dbReference>